<dbReference type="OrthoDB" id="10054543at2759"/>
<dbReference type="STRING" id="6277.A0A498SD82"/>
<organism evidence="3 4">
    <name type="scientific">Acanthocheilonema viteae</name>
    <name type="common">Filarial nematode worm</name>
    <name type="synonym">Dipetalonema viteae</name>
    <dbReference type="NCBI Taxonomy" id="6277"/>
    <lineage>
        <taxon>Eukaryota</taxon>
        <taxon>Metazoa</taxon>
        <taxon>Ecdysozoa</taxon>
        <taxon>Nematoda</taxon>
        <taxon>Chromadorea</taxon>
        <taxon>Rhabditida</taxon>
        <taxon>Spirurina</taxon>
        <taxon>Spiruromorpha</taxon>
        <taxon>Filarioidea</taxon>
        <taxon>Onchocercidae</taxon>
        <taxon>Acanthocheilonema</taxon>
    </lineage>
</organism>
<gene>
    <name evidence="3" type="ORF">NAV_LOCUS2766</name>
</gene>
<proteinExistence type="predicted"/>
<dbReference type="AlphaFoldDB" id="A0A498SD82"/>
<keyword evidence="2" id="KW-0687">Ribonucleoprotein</keyword>
<accession>A0A498SD82</accession>
<evidence type="ECO:0000256" key="1">
    <source>
        <dbReference type="ARBA" id="ARBA00022980"/>
    </source>
</evidence>
<dbReference type="EMBL" id="UPTC01000312">
    <property type="protein sequence ID" value="VBB27936.1"/>
    <property type="molecule type" value="Genomic_DNA"/>
</dbReference>
<reference evidence="3 4" key="1">
    <citation type="submission" date="2018-08" db="EMBL/GenBank/DDBJ databases">
        <authorList>
            <person name="Laetsch R D."/>
            <person name="Stevens L."/>
            <person name="Kumar S."/>
            <person name="Blaxter L. M."/>
        </authorList>
    </citation>
    <scope>NUCLEOTIDE SEQUENCE [LARGE SCALE GENOMIC DNA]</scope>
</reference>
<dbReference type="InterPro" id="IPR001648">
    <property type="entry name" value="Ribosomal_bS18"/>
</dbReference>
<evidence type="ECO:0008006" key="5">
    <source>
        <dbReference type="Google" id="ProtNLM"/>
    </source>
</evidence>
<evidence type="ECO:0000313" key="4">
    <source>
        <dbReference type="Proteomes" id="UP000276991"/>
    </source>
</evidence>
<dbReference type="Gene3D" id="4.10.640.10">
    <property type="entry name" value="Ribosomal protein S18"/>
    <property type="match status" value="1"/>
</dbReference>
<sequence>MTGNSGRDDNSGERFCPFANTSFDIRKYTLVKVMLYILKPAECFGQISCWPRQFATSLATFKKKIDAKVHGDTTIVEVVDVADVDDCKVLKHSPETCTLCTCNIPTKVRYSDVLILEQFMREDGTVLPQQLTGLCKKQQKRIERCVMQAHWAGLFPDRTTADFDRSGYKRFARYWNDDKEIYRLKEEVVPGSWYYIKRYNTRGVNFKKN</sequence>
<protein>
    <recommendedName>
        <fullName evidence="5">28S ribosomal protein S18a, mitochondrial</fullName>
    </recommendedName>
</protein>
<dbReference type="PANTHER" id="PTHR13479:SF66">
    <property type="entry name" value="LARGE RIBOSOMAL SUBUNIT PROTEIN ML66"/>
    <property type="match status" value="1"/>
</dbReference>
<dbReference type="SUPFAM" id="SSF46911">
    <property type="entry name" value="Ribosomal protein S18"/>
    <property type="match status" value="1"/>
</dbReference>
<evidence type="ECO:0000256" key="2">
    <source>
        <dbReference type="ARBA" id="ARBA00023274"/>
    </source>
</evidence>
<dbReference type="PANTHER" id="PTHR13479">
    <property type="entry name" value="30S RIBOSOMAL PROTEIN S18"/>
    <property type="match status" value="1"/>
</dbReference>
<dbReference type="InterPro" id="IPR036870">
    <property type="entry name" value="Ribosomal_bS18_sf"/>
</dbReference>
<dbReference type="Pfam" id="PF01084">
    <property type="entry name" value="Ribosomal_S18"/>
    <property type="match status" value="1"/>
</dbReference>
<keyword evidence="1" id="KW-0689">Ribosomal protein</keyword>
<dbReference type="GO" id="GO:0005763">
    <property type="term" value="C:mitochondrial small ribosomal subunit"/>
    <property type="evidence" value="ECO:0007669"/>
    <property type="project" value="TreeGrafter"/>
</dbReference>
<dbReference type="GO" id="GO:0070181">
    <property type="term" value="F:small ribosomal subunit rRNA binding"/>
    <property type="evidence" value="ECO:0007669"/>
    <property type="project" value="TreeGrafter"/>
</dbReference>
<dbReference type="GO" id="GO:0003735">
    <property type="term" value="F:structural constituent of ribosome"/>
    <property type="evidence" value="ECO:0007669"/>
    <property type="project" value="InterPro"/>
</dbReference>
<name>A0A498SD82_ACAVI</name>
<keyword evidence="4" id="KW-1185">Reference proteome</keyword>
<evidence type="ECO:0000313" key="3">
    <source>
        <dbReference type="EMBL" id="VBB27936.1"/>
    </source>
</evidence>
<dbReference type="Proteomes" id="UP000276991">
    <property type="component" value="Unassembled WGS sequence"/>
</dbReference>
<dbReference type="GO" id="GO:0032543">
    <property type="term" value="P:mitochondrial translation"/>
    <property type="evidence" value="ECO:0007669"/>
    <property type="project" value="TreeGrafter"/>
</dbReference>